<evidence type="ECO:0000313" key="3">
    <source>
        <dbReference type="EMBL" id="PWR74380.1"/>
    </source>
</evidence>
<dbReference type="SUPFAM" id="SSF49299">
    <property type="entry name" value="PKD domain"/>
    <property type="match status" value="2"/>
</dbReference>
<reference evidence="3 4" key="1">
    <citation type="submission" date="2018-05" db="EMBL/GenBank/DDBJ databases">
        <title>Draft genome of Methanospirillum lacunae Ki8-1.</title>
        <authorList>
            <person name="Dueholm M.S."/>
            <person name="Nielsen P.H."/>
            <person name="Bakmann L.F."/>
            <person name="Otzen D.E."/>
        </authorList>
    </citation>
    <scope>NUCLEOTIDE SEQUENCE [LARGE SCALE GENOMIC DNA]</scope>
    <source>
        <strain evidence="3 4">Ki8-1</strain>
    </source>
</reference>
<dbReference type="PROSITE" id="PS50093">
    <property type="entry name" value="PKD"/>
    <property type="match status" value="2"/>
</dbReference>
<dbReference type="Gene3D" id="2.60.40.10">
    <property type="entry name" value="Immunoglobulins"/>
    <property type="match status" value="2"/>
</dbReference>
<protein>
    <recommendedName>
        <fullName evidence="2">PKD domain-containing protein</fullName>
    </recommendedName>
</protein>
<feature type="region of interest" description="Disordered" evidence="1">
    <location>
        <begin position="227"/>
        <end position="251"/>
    </location>
</feature>
<gene>
    <name evidence="3" type="ORF">DK846_04320</name>
</gene>
<dbReference type="EMBL" id="QGMY01000002">
    <property type="protein sequence ID" value="PWR74380.1"/>
    <property type="molecule type" value="Genomic_DNA"/>
</dbReference>
<comment type="caution">
    <text evidence="3">The sequence shown here is derived from an EMBL/GenBank/DDBJ whole genome shotgun (WGS) entry which is preliminary data.</text>
</comment>
<feature type="domain" description="PKD" evidence="2">
    <location>
        <begin position="129"/>
        <end position="190"/>
    </location>
</feature>
<dbReference type="PANTHER" id="PTHR36842">
    <property type="entry name" value="PROTEIN TOLB HOMOLOG"/>
    <property type="match status" value="1"/>
</dbReference>
<dbReference type="FunFam" id="2.60.40.10:FF:000270">
    <property type="entry name" value="Cell surface protein"/>
    <property type="match status" value="1"/>
</dbReference>
<dbReference type="Pfam" id="PF18911">
    <property type="entry name" value="PKD_4"/>
    <property type="match status" value="2"/>
</dbReference>
<dbReference type="InterPro" id="IPR013783">
    <property type="entry name" value="Ig-like_fold"/>
</dbReference>
<feature type="compositionally biased region" description="Low complexity" evidence="1">
    <location>
        <begin position="242"/>
        <end position="251"/>
    </location>
</feature>
<proteinExistence type="predicted"/>
<organism evidence="3 4">
    <name type="scientific">Methanospirillum lacunae</name>
    <dbReference type="NCBI Taxonomy" id="668570"/>
    <lineage>
        <taxon>Archaea</taxon>
        <taxon>Methanobacteriati</taxon>
        <taxon>Methanobacteriota</taxon>
        <taxon>Stenosarchaea group</taxon>
        <taxon>Methanomicrobia</taxon>
        <taxon>Methanomicrobiales</taxon>
        <taxon>Methanospirillaceae</taxon>
        <taxon>Methanospirillum</taxon>
    </lineage>
</organism>
<dbReference type="InterPro" id="IPR022409">
    <property type="entry name" value="PKD/Chitinase_dom"/>
</dbReference>
<feature type="domain" description="PKD" evidence="2">
    <location>
        <begin position="32"/>
        <end position="115"/>
    </location>
</feature>
<dbReference type="PANTHER" id="PTHR36842:SF1">
    <property type="entry name" value="PROTEIN TOLB"/>
    <property type="match status" value="1"/>
</dbReference>
<evidence type="ECO:0000313" key="4">
    <source>
        <dbReference type="Proteomes" id="UP000245657"/>
    </source>
</evidence>
<dbReference type="InterPro" id="IPR000601">
    <property type="entry name" value="PKD_dom"/>
</dbReference>
<dbReference type="CDD" id="cd00146">
    <property type="entry name" value="PKD"/>
    <property type="match status" value="2"/>
</dbReference>
<dbReference type="InterPro" id="IPR035986">
    <property type="entry name" value="PKD_dom_sf"/>
</dbReference>
<feature type="compositionally biased region" description="Polar residues" evidence="1">
    <location>
        <begin position="227"/>
        <end position="241"/>
    </location>
</feature>
<keyword evidence="4" id="KW-1185">Reference proteome</keyword>
<dbReference type="SMART" id="SM00089">
    <property type="entry name" value="PKD"/>
    <property type="match status" value="2"/>
</dbReference>
<sequence>MVVLMNRNYNWGGLFIIIFVVLISIGGEVSAIHAQFEMNPVQGQVPLTVFFIDTTPGSPIDWRWDFGDGFIGEGRQIMHTYLQPGVYTVSMTVSDEAGTDTRTFPDSIQVLTNPFFSPMPTISGMNPSFMADFKVNKRSGTAPVQIQFTDLSEGNPTTWYWDFGDGNSASEQSPVHIYTMPGIYSVSLSIKKEGSTSSKEEKNFITVNKGQATASMNTGTIVQTRESAISPSVTSTQTNDNVSHTESSTVVHSTITDIPSSQDSMSDEKYSLLNRPLIDYYNQTQALLTTSRLGEPSDLLTVSTTPTSVKTGELFRSTISGKSGEDVYIWVVIPETGTVLENPIIPFFARNQTDIMRDNPTGPYEIGSYVPSGEGGEISLKSLIPVDPVYQGTASYGLVRLNETGKISVIWDTADTIPGKYFIRTESKNSDTISSNVRSAASSIVVT</sequence>
<dbReference type="AlphaFoldDB" id="A0A2V2N6X7"/>
<dbReference type="Proteomes" id="UP000245657">
    <property type="component" value="Unassembled WGS sequence"/>
</dbReference>
<evidence type="ECO:0000256" key="1">
    <source>
        <dbReference type="SAM" id="MobiDB-lite"/>
    </source>
</evidence>
<name>A0A2V2N6X7_9EURY</name>
<accession>A0A2V2N6X7</accession>
<evidence type="ECO:0000259" key="2">
    <source>
        <dbReference type="PROSITE" id="PS50093"/>
    </source>
</evidence>